<sequence length="208" mass="21506">MRLPVFTGRARPAALAAGVLIAGFGISSMLWAELGIGPYDLLIDGVATQLGVTFGVASVLLSGIVTVLGWRLGGEVGPATVLLVFALGPIIDLWGWLYPEVPELLAARLLALIGGLALAAYGLSMVIAARFGAGPVEVLMLALTGRGWSVGRVRTVMELTMFLTGWLLGGAIGLGTVVIAVSIGHLFSAFLPAEVRGDRAARESAPCR</sequence>
<dbReference type="KEGG" id="erz:ER308_08565"/>
<gene>
    <name evidence="2" type="ORF">ER308_08565</name>
</gene>
<reference evidence="2 3" key="1">
    <citation type="submission" date="2019-01" db="EMBL/GenBank/DDBJ databases">
        <title>Egibacter rhizosphaerae EGI 80759T.</title>
        <authorList>
            <person name="Chen D.-D."/>
            <person name="Tian Y."/>
            <person name="Jiao J.-Y."/>
            <person name="Zhang X.-T."/>
            <person name="Zhang Y.-G."/>
            <person name="Zhang Y."/>
            <person name="Xiao M."/>
            <person name="Shu W.-S."/>
            <person name="Li W.-J."/>
        </authorList>
    </citation>
    <scope>NUCLEOTIDE SEQUENCE [LARGE SCALE GENOMIC DNA]</scope>
    <source>
        <strain evidence="2 3">EGI 80759</strain>
    </source>
</reference>
<evidence type="ECO:0000256" key="1">
    <source>
        <dbReference type="SAM" id="Phobius"/>
    </source>
</evidence>
<feature type="transmembrane region" description="Helical" evidence="1">
    <location>
        <begin position="52"/>
        <end position="72"/>
    </location>
</feature>
<feature type="transmembrane region" description="Helical" evidence="1">
    <location>
        <begin position="79"/>
        <end position="97"/>
    </location>
</feature>
<evidence type="ECO:0000313" key="2">
    <source>
        <dbReference type="EMBL" id="QBI19599.1"/>
    </source>
</evidence>
<dbReference type="Pfam" id="PF19700">
    <property type="entry name" value="DUF6198"/>
    <property type="match status" value="1"/>
</dbReference>
<dbReference type="InterPro" id="IPR038750">
    <property type="entry name" value="YczE/YyaS-like"/>
</dbReference>
<accession>A0A411YEF8</accession>
<keyword evidence="1" id="KW-0472">Membrane</keyword>
<dbReference type="PANTHER" id="PTHR40078:SF1">
    <property type="entry name" value="INTEGRAL MEMBRANE PROTEIN"/>
    <property type="match status" value="1"/>
</dbReference>
<dbReference type="PANTHER" id="PTHR40078">
    <property type="entry name" value="INTEGRAL MEMBRANE PROTEIN-RELATED"/>
    <property type="match status" value="1"/>
</dbReference>
<dbReference type="RefSeq" id="WP_131154596.1">
    <property type="nucleotide sequence ID" value="NZ_CP036402.1"/>
</dbReference>
<keyword evidence="1" id="KW-1133">Transmembrane helix</keyword>
<dbReference type="OrthoDB" id="154912at2"/>
<dbReference type="AlphaFoldDB" id="A0A411YEF8"/>
<keyword evidence="1" id="KW-0812">Transmembrane</keyword>
<proteinExistence type="predicted"/>
<protein>
    <recommendedName>
        <fullName evidence="4">YitT family protein</fullName>
    </recommendedName>
</protein>
<organism evidence="2 3">
    <name type="scientific">Egibacter rhizosphaerae</name>
    <dbReference type="NCBI Taxonomy" id="1670831"/>
    <lineage>
        <taxon>Bacteria</taxon>
        <taxon>Bacillati</taxon>
        <taxon>Actinomycetota</taxon>
        <taxon>Nitriliruptoria</taxon>
        <taxon>Egibacterales</taxon>
        <taxon>Egibacteraceae</taxon>
        <taxon>Egibacter</taxon>
    </lineage>
</organism>
<dbReference type="EMBL" id="CP036402">
    <property type="protein sequence ID" value="QBI19599.1"/>
    <property type="molecule type" value="Genomic_DNA"/>
</dbReference>
<feature type="transmembrane region" description="Helical" evidence="1">
    <location>
        <begin position="109"/>
        <end position="131"/>
    </location>
</feature>
<keyword evidence="3" id="KW-1185">Reference proteome</keyword>
<dbReference type="Proteomes" id="UP000291469">
    <property type="component" value="Chromosome"/>
</dbReference>
<feature type="transmembrane region" description="Helical" evidence="1">
    <location>
        <begin position="162"/>
        <end position="187"/>
    </location>
</feature>
<evidence type="ECO:0000313" key="3">
    <source>
        <dbReference type="Proteomes" id="UP000291469"/>
    </source>
</evidence>
<evidence type="ECO:0008006" key="4">
    <source>
        <dbReference type="Google" id="ProtNLM"/>
    </source>
</evidence>
<name>A0A411YEF8_9ACTN</name>
<feature type="transmembrane region" description="Helical" evidence="1">
    <location>
        <begin position="12"/>
        <end position="32"/>
    </location>
</feature>